<evidence type="ECO:0000313" key="2">
    <source>
        <dbReference type="Proteomes" id="UP000021369"/>
    </source>
</evidence>
<keyword evidence="2" id="KW-1185">Reference proteome</keyword>
<organism evidence="1 2">
    <name type="scientific">Ruminococcus albus SY3</name>
    <dbReference type="NCBI Taxonomy" id="1341156"/>
    <lineage>
        <taxon>Bacteria</taxon>
        <taxon>Bacillati</taxon>
        <taxon>Bacillota</taxon>
        <taxon>Clostridia</taxon>
        <taxon>Eubacteriales</taxon>
        <taxon>Oscillospiraceae</taxon>
        <taxon>Ruminococcus</taxon>
    </lineage>
</organism>
<evidence type="ECO:0000313" key="1">
    <source>
        <dbReference type="EMBL" id="EXM39256.1"/>
    </source>
</evidence>
<proteinExistence type="predicted"/>
<reference evidence="1 2" key="1">
    <citation type="submission" date="2013-06" db="EMBL/GenBank/DDBJ databases">
        <title>Rumen cellulosomics: divergent fiber-degrading strategies revealed by comparative genome-wide analysis of six Ruminococcal strains.</title>
        <authorList>
            <person name="Dassa B."/>
            <person name="Borovok I."/>
            <person name="Lamed R."/>
            <person name="Flint H."/>
            <person name="Yeoman C.J."/>
            <person name="White B."/>
            <person name="Bayer E.A."/>
        </authorList>
    </citation>
    <scope>NUCLEOTIDE SEQUENCE [LARGE SCALE GENOMIC DNA]</scope>
    <source>
        <strain evidence="1 2">SY3</strain>
    </source>
</reference>
<dbReference type="Proteomes" id="UP000021369">
    <property type="component" value="Unassembled WGS sequence"/>
</dbReference>
<sequence>MSVSIYYEAERKHKLNDEEKAEVSAIVDRYCAKYPFEEKYEDFCLYSEPFDSEETVLQGSTALPAGSDIVYDILCYWLECLTELTRYLQGCQWHVNIDDMDLTWDEDSGWLPDI</sequence>
<dbReference type="PATRIC" id="fig|1341156.4.peg.881"/>
<name>A0A011VVG5_RUMAL</name>
<comment type="caution">
    <text evidence="1">The sequence shown here is derived from an EMBL/GenBank/DDBJ whole genome shotgun (WGS) entry which is preliminary data.</text>
</comment>
<dbReference type="AlphaFoldDB" id="A0A011VVG5"/>
<dbReference type="EMBL" id="JEOB01000002">
    <property type="protein sequence ID" value="EXM39256.1"/>
    <property type="molecule type" value="Genomic_DNA"/>
</dbReference>
<gene>
    <name evidence="1" type="ORF">RASY3_04590</name>
</gene>
<accession>A0A011VVG5</accession>
<dbReference type="RefSeq" id="WP_024858026.1">
    <property type="nucleotide sequence ID" value="NZ_JEOB01000002.1"/>
</dbReference>
<dbReference type="OrthoDB" id="6636650at2"/>
<protein>
    <submittedName>
        <fullName evidence="1">Uncharacterized protein</fullName>
    </submittedName>
</protein>